<evidence type="ECO:0000313" key="1">
    <source>
        <dbReference type="EMBL" id="MCI80279.1"/>
    </source>
</evidence>
<feature type="non-terminal residue" evidence="1">
    <location>
        <position position="1"/>
    </location>
</feature>
<name>A0A392UZ58_9FABA</name>
<evidence type="ECO:0000313" key="2">
    <source>
        <dbReference type="Proteomes" id="UP000265520"/>
    </source>
</evidence>
<reference evidence="1 2" key="1">
    <citation type="journal article" date="2018" name="Front. Plant Sci.">
        <title>Red Clover (Trifolium pratense) and Zigzag Clover (T. medium) - A Picture of Genomic Similarities and Differences.</title>
        <authorList>
            <person name="Dluhosova J."/>
            <person name="Istvanek J."/>
            <person name="Nedelnik J."/>
            <person name="Repkova J."/>
        </authorList>
    </citation>
    <scope>NUCLEOTIDE SEQUENCE [LARGE SCALE GENOMIC DNA]</scope>
    <source>
        <strain evidence="2">cv. 10/8</strain>
        <tissue evidence="1">Leaf</tissue>
    </source>
</reference>
<comment type="caution">
    <text evidence="1">The sequence shown here is derived from an EMBL/GenBank/DDBJ whole genome shotgun (WGS) entry which is preliminary data.</text>
</comment>
<sequence>WGRRAPKKEHFHVLEVAKLRARRFGLG</sequence>
<proteinExistence type="predicted"/>
<organism evidence="1 2">
    <name type="scientific">Trifolium medium</name>
    <dbReference type="NCBI Taxonomy" id="97028"/>
    <lineage>
        <taxon>Eukaryota</taxon>
        <taxon>Viridiplantae</taxon>
        <taxon>Streptophyta</taxon>
        <taxon>Embryophyta</taxon>
        <taxon>Tracheophyta</taxon>
        <taxon>Spermatophyta</taxon>
        <taxon>Magnoliopsida</taxon>
        <taxon>eudicotyledons</taxon>
        <taxon>Gunneridae</taxon>
        <taxon>Pentapetalae</taxon>
        <taxon>rosids</taxon>
        <taxon>fabids</taxon>
        <taxon>Fabales</taxon>
        <taxon>Fabaceae</taxon>
        <taxon>Papilionoideae</taxon>
        <taxon>50 kb inversion clade</taxon>
        <taxon>NPAAA clade</taxon>
        <taxon>Hologalegina</taxon>
        <taxon>IRL clade</taxon>
        <taxon>Trifolieae</taxon>
        <taxon>Trifolium</taxon>
    </lineage>
</organism>
<dbReference type="EMBL" id="LXQA010991984">
    <property type="protein sequence ID" value="MCI80279.1"/>
    <property type="molecule type" value="Genomic_DNA"/>
</dbReference>
<keyword evidence="2" id="KW-1185">Reference proteome</keyword>
<accession>A0A392UZ58</accession>
<dbReference type="Proteomes" id="UP000265520">
    <property type="component" value="Unassembled WGS sequence"/>
</dbReference>
<protein>
    <submittedName>
        <fullName evidence="1">Uncharacterized protein</fullName>
    </submittedName>
</protein>
<dbReference type="AlphaFoldDB" id="A0A392UZ58"/>